<organism evidence="1 2">
    <name type="scientific">Pseudoduganella armeniaca</name>
    <dbReference type="NCBI Taxonomy" id="2072590"/>
    <lineage>
        <taxon>Bacteria</taxon>
        <taxon>Pseudomonadati</taxon>
        <taxon>Pseudomonadota</taxon>
        <taxon>Betaproteobacteria</taxon>
        <taxon>Burkholderiales</taxon>
        <taxon>Oxalobacteraceae</taxon>
        <taxon>Telluria group</taxon>
        <taxon>Pseudoduganella</taxon>
    </lineage>
</organism>
<proteinExistence type="predicted"/>
<reference evidence="1 2" key="1">
    <citation type="submission" date="2018-03" db="EMBL/GenBank/DDBJ databases">
        <title>Massilia armeniaca sp. nov., isolated from desert soil.</title>
        <authorList>
            <person name="Huang H."/>
            <person name="Ren M."/>
        </authorList>
    </citation>
    <scope>NUCLEOTIDE SEQUENCE [LARGE SCALE GENOMIC DNA]</scope>
    <source>
        <strain evidence="1 2">ZMN-3</strain>
    </source>
</reference>
<dbReference type="EMBL" id="CP028324">
    <property type="protein sequence ID" value="AVR97375.1"/>
    <property type="molecule type" value="Genomic_DNA"/>
</dbReference>
<accession>A0A2R4CCQ4</accession>
<evidence type="ECO:0000313" key="2">
    <source>
        <dbReference type="Proteomes" id="UP000240505"/>
    </source>
</evidence>
<evidence type="ECO:0000313" key="1">
    <source>
        <dbReference type="EMBL" id="AVR97375.1"/>
    </source>
</evidence>
<protein>
    <submittedName>
        <fullName evidence="1">Uncharacterized protein</fullName>
    </submittedName>
</protein>
<gene>
    <name evidence="1" type="ORF">C9I28_18305</name>
</gene>
<sequence length="65" mass="7308">MNLNAGTVHLPPGRYEALWDFRGNSGEKLEFELVADDGTVLLKVTRTIPEGELDDWGNQFFTVRA</sequence>
<dbReference type="AlphaFoldDB" id="A0A2R4CCQ4"/>
<name>A0A2R4CCQ4_9BURK</name>
<dbReference type="Proteomes" id="UP000240505">
    <property type="component" value="Chromosome"/>
</dbReference>
<dbReference type="KEGG" id="masz:C9I28_18305"/>
<keyword evidence="2" id="KW-1185">Reference proteome</keyword>